<feature type="region of interest" description="Disordered" evidence="5">
    <location>
        <begin position="502"/>
        <end position="537"/>
    </location>
</feature>
<feature type="transmembrane region" description="Helical" evidence="6">
    <location>
        <begin position="239"/>
        <end position="259"/>
    </location>
</feature>
<dbReference type="Gene3D" id="1.20.1250.20">
    <property type="entry name" value="MFS general substrate transporter like domains"/>
    <property type="match status" value="1"/>
</dbReference>
<proteinExistence type="predicted"/>
<evidence type="ECO:0000313" key="8">
    <source>
        <dbReference type="EMBL" id="GFT10802.1"/>
    </source>
</evidence>
<feature type="transmembrane region" description="Helical" evidence="6">
    <location>
        <begin position="476"/>
        <end position="493"/>
    </location>
</feature>
<feature type="transmembrane region" description="Helical" evidence="6">
    <location>
        <begin position="409"/>
        <end position="432"/>
    </location>
</feature>
<evidence type="ECO:0000313" key="9">
    <source>
        <dbReference type="Proteomes" id="UP000887013"/>
    </source>
</evidence>
<feature type="transmembrane region" description="Helical" evidence="6">
    <location>
        <begin position="213"/>
        <end position="233"/>
    </location>
</feature>
<accession>A0A8X6TFY8</accession>
<evidence type="ECO:0000259" key="7">
    <source>
        <dbReference type="PROSITE" id="PS50850"/>
    </source>
</evidence>
<sequence>MTSPESMDCQVSAKLLAKMDMFEAIGSFGPWQRRVFFIFFYINIVGIWQNLAITFFAPNMDFRCVEPAIQKDNETNGTLYNNFCEVPLSEANDSTPCTKWEYDTSYFSQTIVSEWDLVCSREWLVSLAKSIYMVGFLISVIFFGQLSDSVGRFTAVAISYIITVVSMLLALLSTSFTMFLILRFLQAFGRTGLTTVGFVLVMELVGPQHRTETGIAIQIGWAIGFSSLAAVAWLFRHWFWFQVALSVPILPLAFAYRIVPESPRWLLMKGKTTELEKMLRNAAKINGREIKGDLKDILMVDDKAEEEKQKTRTLFDVLKMPKMRNRTFNMIYLWMVNSFMYYGLSFNTNDLAGNPYLNFFVAGALEFPSYALLFWGIKKWGRRPTLIALMFVGGAACVAIVPVPEDLPWLSTSFAMAGKFCVTGSFGLLYLYTSELFPTVVRNVTLGSCSMCARIGSILAPFVRELGKATHPAVPNVLYGLLALTSGLLALLLPETRGMNMPDSMEDGENFGRFSKEKDSPNGCLEERPTTATSSHL</sequence>
<dbReference type="InterPro" id="IPR005828">
    <property type="entry name" value="MFS_sugar_transport-like"/>
</dbReference>
<feature type="transmembrane region" description="Helical" evidence="6">
    <location>
        <begin position="155"/>
        <end position="181"/>
    </location>
</feature>
<dbReference type="InterPro" id="IPR036259">
    <property type="entry name" value="MFS_trans_sf"/>
</dbReference>
<protein>
    <submittedName>
        <fullName evidence="8">Organic cation transporter protein</fullName>
    </submittedName>
</protein>
<evidence type="ECO:0000256" key="6">
    <source>
        <dbReference type="SAM" id="Phobius"/>
    </source>
</evidence>
<dbReference type="PROSITE" id="PS50850">
    <property type="entry name" value="MFS"/>
    <property type="match status" value="1"/>
</dbReference>
<dbReference type="GO" id="GO:0016020">
    <property type="term" value="C:membrane"/>
    <property type="evidence" value="ECO:0007669"/>
    <property type="project" value="UniProtKB-SubCell"/>
</dbReference>
<feature type="transmembrane region" description="Helical" evidence="6">
    <location>
        <begin position="327"/>
        <end position="344"/>
    </location>
</feature>
<comment type="subcellular location">
    <subcellularLocation>
        <location evidence="1">Membrane</location>
        <topology evidence="1">Multi-pass membrane protein</topology>
    </subcellularLocation>
</comment>
<feature type="transmembrane region" description="Helical" evidence="6">
    <location>
        <begin position="444"/>
        <end position="464"/>
    </location>
</feature>
<dbReference type="PANTHER" id="PTHR24064">
    <property type="entry name" value="SOLUTE CARRIER FAMILY 22 MEMBER"/>
    <property type="match status" value="1"/>
</dbReference>
<evidence type="ECO:0000256" key="4">
    <source>
        <dbReference type="ARBA" id="ARBA00023136"/>
    </source>
</evidence>
<dbReference type="CDD" id="cd17317">
    <property type="entry name" value="MFS_SLC22"/>
    <property type="match status" value="1"/>
</dbReference>
<comment type="caution">
    <text evidence="8">The sequence shown here is derived from an EMBL/GenBank/DDBJ whole genome shotgun (WGS) entry which is preliminary data.</text>
</comment>
<gene>
    <name evidence="8" type="primary">Orct</name>
    <name evidence="8" type="ORF">NPIL_216361</name>
</gene>
<dbReference type="InterPro" id="IPR020846">
    <property type="entry name" value="MFS_dom"/>
</dbReference>
<name>A0A8X6TFY8_NEPPI</name>
<feature type="compositionally biased region" description="Basic and acidic residues" evidence="5">
    <location>
        <begin position="514"/>
        <end position="529"/>
    </location>
</feature>
<keyword evidence="2 6" id="KW-0812">Transmembrane</keyword>
<dbReference type="Pfam" id="PF00083">
    <property type="entry name" value="Sugar_tr"/>
    <property type="match status" value="1"/>
</dbReference>
<feature type="transmembrane region" description="Helical" evidence="6">
    <location>
        <begin position="35"/>
        <end position="57"/>
    </location>
</feature>
<dbReference type="OrthoDB" id="8049622at2759"/>
<evidence type="ECO:0000256" key="3">
    <source>
        <dbReference type="ARBA" id="ARBA00022989"/>
    </source>
</evidence>
<feature type="transmembrane region" description="Helical" evidence="6">
    <location>
        <begin position="356"/>
        <end position="377"/>
    </location>
</feature>
<dbReference type="EMBL" id="BMAW01008854">
    <property type="protein sequence ID" value="GFT10802.1"/>
    <property type="molecule type" value="Genomic_DNA"/>
</dbReference>
<keyword evidence="4 6" id="KW-0472">Membrane</keyword>
<evidence type="ECO:0000256" key="5">
    <source>
        <dbReference type="SAM" id="MobiDB-lite"/>
    </source>
</evidence>
<feature type="transmembrane region" description="Helical" evidence="6">
    <location>
        <begin position="384"/>
        <end position="403"/>
    </location>
</feature>
<dbReference type="GO" id="GO:0022857">
    <property type="term" value="F:transmembrane transporter activity"/>
    <property type="evidence" value="ECO:0007669"/>
    <property type="project" value="InterPro"/>
</dbReference>
<feature type="domain" description="Major facilitator superfamily (MFS) profile" evidence="7">
    <location>
        <begin position="47"/>
        <end position="497"/>
    </location>
</feature>
<evidence type="ECO:0000256" key="1">
    <source>
        <dbReference type="ARBA" id="ARBA00004141"/>
    </source>
</evidence>
<feature type="transmembrane region" description="Helical" evidence="6">
    <location>
        <begin position="187"/>
        <end position="206"/>
    </location>
</feature>
<organism evidence="8 9">
    <name type="scientific">Nephila pilipes</name>
    <name type="common">Giant wood spider</name>
    <name type="synonym">Nephila maculata</name>
    <dbReference type="NCBI Taxonomy" id="299642"/>
    <lineage>
        <taxon>Eukaryota</taxon>
        <taxon>Metazoa</taxon>
        <taxon>Ecdysozoa</taxon>
        <taxon>Arthropoda</taxon>
        <taxon>Chelicerata</taxon>
        <taxon>Arachnida</taxon>
        <taxon>Araneae</taxon>
        <taxon>Araneomorphae</taxon>
        <taxon>Entelegynae</taxon>
        <taxon>Araneoidea</taxon>
        <taxon>Nephilidae</taxon>
        <taxon>Nephila</taxon>
    </lineage>
</organism>
<evidence type="ECO:0000256" key="2">
    <source>
        <dbReference type="ARBA" id="ARBA00022692"/>
    </source>
</evidence>
<feature type="transmembrane region" description="Helical" evidence="6">
    <location>
        <begin position="123"/>
        <end position="143"/>
    </location>
</feature>
<dbReference type="AlphaFoldDB" id="A0A8X6TFY8"/>
<dbReference type="SUPFAM" id="SSF103473">
    <property type="entry name" value="MFS general substrate transporter"/>
    <property type="match status" value="1"/>
</dbReference>
<dbReference type="Proteomes" id="UP000887013">
    <property type="component" value="Unassembled WGS sequence"/>
</dbReference>
<keyword evidence="9" id="KW-1185">Reference proteome</keyword>
<reference evidence="8" key="1">
    <citation type="submission" date="2020-08" db="EMBL/GenBank/DDBJ databases">
        <title>Multicomponent nature underlies the extraordinary mechanical properties of spider dragline silk.</title>
        <authorList>
            <person name="Kono N."/>
            <person name="Nakamura H."/>
            <person name="Mori M."/>
            <person name="Yoshida Y."/>
            <person name="Ohtoshi R."/>
            <person name="Malay A.D."/>
            <person name="Moran D.A.P."/>
            <person name="Tomita M."/>
            <person name="Numata K."/>
            <person name="Arakawa K."/>
        </authorList>
    </citation>
    <scope>NUCLEOTIDE SEQUENCE</scope>
</reference>
<keyword evidence="3 6" id="KW-1133">Transmembrane helix</keyword>